<sequence>MGTPRRSLFDDLASAKGRPTVQWKVQECFPRDQFETCTLTIEQWLANSDDDGYGLKNRAAKWQALMTACALALPGVTSQDGLRQEPRVGYDPVGDQLFFIFKASNNGTTYLVSPHGIDMGEEEIKP</sequence>
<dbReference type="BioCyc" id="SCEL448385:SCE_RS02400-MONOMER"/>
<evidence type="ECO:0000313" key="2">
    <source>
        <dbReference type="Proteomes" id="UP000002139"/>
    </source>
</evidence>
<dbReference type="Proteomes" id="UP000002139">
    <property type="component" value="Chromosome"/>
</dbReference>
<dbReference type="KEGG" id="scl:sce0457"/>
<reference evidence="1 2" key="1">
    <citation type="journal article" date="2007" name="Nat. Biotechnol.">
        <title>Complete genome sequence of the myxobacterium Sorangium cellulosum.</title>
        <authorList>
            <person name="Schneiker S."/>
            <person name="Perlova O."/>
            <person name="Kaiser O."/>
            <person name="Gerth K."/>
            <person name="Alici A."/>
            <person name="Altmeyer M.O."/>
            <person name="Bartels D."/>
            <person name="Bekel T."/>
            <person name="Beyer S."/>
            <person name="Bode E."/>
            <person name="Bode H.B."/>
            <person name="Bolten C.J."/>
            <person name="Choudhuri J.V."/>
            <person name="Doss S."/>
            <person name="Elnakady Y.A."/>
            <person name="Frank B."/>
            <person name="Gaigalat L."/>
            <person name="Goesmann A."/>
            <person name="Groeger C."/>
            <person name="Gross F."/>
            <person name="Jelsbak L."/>
            <person name="Jelsbak L."/>
            <person name="Kalinowski J."/>
            <person name="Kegler C."/>
            <person name="Knauber T."/>
            <person name="Konietzny S."/>
            <person name="Kopp M."/>
            <person name="Krause L."/>
            <person name="Krug D."/>
            <person name="Linke B."/>
            <person name="Mahmud T."/>
            <person name="Martinez-Arias R."/>
            <person name="McHardy A.C."/>
            <person name="Merai M."/>
            <person name="Meyer F."/>
            <person name="Mormann S."/>
            <person name="Munoz-Dorado J."/>
            <person name="Perez J."/>
            <person name="Pradella S."/>
            <person name="Rachid S."/>
            <person name="Raddatz G."/>
            <person name="Rosenau F."/>
            <person name="Rueckert C."/>
            <person name="Sasse F."/>
            <person name="Scharfe M."/>
            <person name="Schuster S.C."/>
            <person name="Suen G."/>
            <person name="Treuner-Lange A."/>
            <person name="Velicer G.J."/>
            <person name="Vorholter F.-J."/>
            <person name="Weissman K.J."/>
            <person name="Welch R.D."/>
            <person name="Wenzel S.C."/>
            <person name="Whitworth D.E."/>
            <person name="Wilhelm S."/>
            <person name="Wittmann C."/>
            <person name="Bloecker H."/>
            <person name="Puehler A."/>
            <person name="Mueller R."/>
        </authorList>
    </citation>
    <scope>NUCLEOTIDE SEQUENCE [LARGE SCALE GENOMIC DNA]</scope>
    <source>
        <strain evidence="2">So ce56</strain>
    </source>
</reference>
<dbReference type="HOGENOM" id="CLU_1980107_0_0_7"/>
<keyword evidence="2" id="KW-1185">Reference proteome</keyword>
<proteinExistence type="predicted"/>
<organism evidence="1 2">
    <name type="scientific">Sorangium cellulosum (strain So ce56)</name>
    <name type="common">Polyangium cellulosum (strain So ce56)</name>
    <dbReference type="NCBI Taxonomy" id="448385"/>
    <lineage>
        <taxon>Bacteria</taxon>
        <taxon>Pseudomonadati</taxon>
        <taxon>Myxococcota</taxon>
        <taxon>Polyangia</taxon>
        <taxon>Polyangiales</taxon>
        <taxon>Polyangiaceae</taxon>
        <taxon>Sorangium</taxon>
    </lineage>
</organism>
<dbReference type="AlphaFoldDB" id="A9GUG0"/>
<protein>
    <submittedName>
        <fullName evidence="1">Uncharacterized protein</fullName>
    </submittedName>
</protein>
<gene>
    <name evidence="1" type="ordered locus">sce0457</name>
</gene>
<evidence type="ECO:0000313" key="1">
    <source>
        <dbReference type="EMBL" id="CAN90614.1"/>
    </source>
</evidence>
<dbReference type="EMBL" id="AM746676">
    <property type="protein sequence ID" value="CAN90614.1"/>
    <property type="molecule type" value="Genomic_DNA"/>
</dbReference>
<name>A9GUG0_SORC5</name>
<accession>A9GUG0</accession>